<organism evidence="19 20">
    <name type="scientific">Ornithorhynchus anatinus</name>
    <name type="common">Duckbill platypus</name>
    <dbReference type="NCBI Taxonomy" id="9258"/>
    <lineage>
        <taxon>Eukaryota</taxon>
        <taxon>Metazoa</taxon>
        <taxon>Chordata</taxon>
        <taxon>Craniata</taxon>
        <taxon>Vertebrata</taxon>
        <taxon>Euteleostomi</taxon>
        <taxon>Mammalia</taxon>
        <taxon>Monotremata</taxon>
        <taxon>Ornithorhynchidae</taxon>
        <taxon>Ornithorhynchus</taxon>
    </lineage>
</organism>
<dbReference type="GO" id="GO:0005654">
    <property type="term" value="C:nucleoplasm"/>
    <property type="evidence" value="ECO:0007669"/>
    <property type="project" value="Ensembl"/>
</dbReference>
<dbReference type="PANTHER" id="PTHR43416">
    <property type="entry name" value="DIHYDROLIPOYLLYSINE-RESIDUE SUCCINYLTRANSFERASE COMPONENT OF 2-OXOGLUTARATE DEHYDROGENASE COMPLEX, MITOCHONDRIAL-RELATED"/>
    <property type="match status" value="1"/>
</dbReference>
<evidence type="ECO:0000256" key="6">
    <source>
        <dbReference type="ARBA" id="ARBA00020294"/>
    </source>
</evidence>
<keyword evidence="10" id="KW-0809">Transit peptide</keyword>
<evidence type="ECO:0000256" key="1">
    <source>
        <dbReference type="ARBA" id="ARBA00001938"/>
    </source>
</evidence>
<feature type="region of interest" description="Disordered" evidence="17">
    <location>
        <begin position="153"/>
        <end position="230"/>
    </location>
</feature>
<keyword evidence="9" id="KW-0450">Lipoyl</keyword>
<dbReference type="UniPathway" id="UPA00868">
    <property type="reaction ID" value="UER00840"/>
</dbReference>
<comment type="function">
    <text evidence="14">Dihydrolipoamide succinyltransferase (E2) component of the 2-oxoglutarate dehydrogenase complex. The 2-oxoglutarate dehydrogenase complex catalyzes the overall conversion of 2-oxoglutarate to succinyl-CoA and CO(2). The 2-oxoglutarate dehydrogenase complex is mainly active in the mitochondrion. A fraction of the 2-oxoglutarate dehydrogenase complex also localizes in the nucleus and is required for lysine succinylation of histones: associates with KAT2A on chromatin and provides succinyl-CoA to histone succinyltransferase KAT2A.</text>
</comment>
<evidence type="ECO:0000256" key="15">
    <source>
        <dbReference type="ARBA" id="ARBA00046765"/>
    </source>
</evidence>
<dbReference type="InterPro" id="IPR003016">
    <property type="entry name" value="2-oxoA_DH_lipoyl-BS"/>
</dbReference>
<feature type="region of interest" description="Disordered" evidence="17">
    <location>
        <begin position="421"/>
        <end position="631"/>
    </location>
</feature>
<feature type="domain" description="Lipoyl-binding" evidence="18">
    <location>
        <begin position="71"/>
        <end position="145"/>
    </location>
</feature>
<dbReference type="GeneTree" id="ENSGT00930000151014"/>
<feature type="compositionally biased region" description="Low complexity" evidence="17">
    <location>
        <begin position="153"/>
        <end position="173"/>
    </location>
</feature>
<dbReference type="GO" id="GO:0006099">
    <property type="term" value="P:tricarboxylic acid cycle"/>
    <property type="evidence" value="ECO:0000318"/>
    <property type="project" value="GO_Central"/>
</dbReference>
<dbReference type="SUPFAM" id="SSF52777">
    <property type="entry name" value="CoA-dependent acyltransferases"/>
    <property type="match status" value="1"/>
</dbReference>
<feature type="compositionally biased region" description="Basic and acidic residues" evidence="17">
    <location>
        <begin position="622"/>
        <end position="631"/>
    </location>
</feature>
<dbReference type="Pfam" id="PF00364">
    <property type="entry name" value="Biotin_lipoyl"/>
    <property type="match status" value="1"/>
</dbReference>
<dbReference type="InterPro" id="IPR000089">
    <property type="entry name" value="Biotin_lipoyl"/>
</dbReference>
<evidence type="ECO:0000256" key="7">
    <source>
        <dbReference type="ARBA" id="ARBA00022532"/>
    </source>
</evidence>
<comment type="cofactor">
    <cofactor evidence="1">
        <name>(R)-lipoate</name>
        <dbReference type="ChEBI" id="CHEBI:83088"/>
    </cofactor>
</comment>
<comment type="pathway">
    <text evidence="3">Amino-acid degradation; L-lysine degradation via saccharopine pathway; glutaryl-CoA from L-lysine: step 6/6.</text>
</comment>
<dbReference type="UniPathway" id="UPA00223"/>
<dbReference type="InterPro" id="IPR023213">
    <property type="entry name" value="CAT-like_dom_sf"/>
</dbReference>
<dbReference type="GO" id="GO:0005829">
    <property type="term" value="C:cytosol"/>
    <property type="evidence" value="ECO:0007669"/>
    <property type="project" value="Ensembl"/>
</dbReference>
<gene>
    <name evidence="19" type="primary">DLST</name>
</gene>
<reference evidence="19 20" key="1">
    <citation type="journal article" date="2008" name="Nature">
        <title>Genome analysis of the platypus reveals unique signatures of evolution.</title>
        <authorList>
            <person name="Warren W.C."/>
            <person name="Hillier L.W."/>
            <person name="Marshall Graves J.A."/>
            <person name="Birney E."/>
            <person name="Ponting C.P."/>
            <person name="Grutzner F."/>
            <person name="Belov K."/>
            <person name="Miller W."/>
            <person name="Clarke L."/>
            <person name="Chinwalla A.T."/>
            <person name="Yang S.P."/>
            <person name="Heger A."/>
            <person name="Locke D.P."/>
            <person name="Miethke P."/>
            <person name="Waters P.D."/>
            <person name="Veyrunes F."/>
            <person name="Fulton L."/>
            <person name="Fulton B."/>
            <person name="Graves T."/>
            <person name="Wallis J."/>
            <person name="Puente X.S."/>
            <person name="Lopez-Otin C."/>
            <person name="Ordonez G.R."/>
            <person name="Eichler E.E."/>
            <person name="Chen L."/>
            <person name="Cheng Z."/>
            <person name="Deakin J.E."/>
            <person name="Alsop A."/>
            <person name="Thompson K."/>
            <person name="Kirby P."/>
            <person name="Papenfuss A.T."/>
            <person name="Wakefield M.J."/>
            <person name="Olender T."/>
            <person name="Lancet D."/>
            <person name="Huttley G.A."/>
            <person name="Smit A.F."/>
            <person name="Pask A."/>
            <person name="Temple-Smith P."/>
            <person name="Batzer M.A."/>
            <person name="Walker J.A."/>
            <person name="Konkel M.K."/>
            <person name="Harris R.S."/>
            <person name="Whittington C.M."/>
            <person name="Wong E.S."/>
            <person name="Gemmell N.J."/>
            <person name="Buschiazzo E."/>
            <person name="Vargas Jentzsch I.M."/>
            <person name="Merkel A."/>
            <person name="Schmitz J."/>
            <person name="Zemann A."/>
            <person name="Churakov G."/>
            <person name="Kriegs J.O."/>
            <person name="Brosius J."/>
            <person name="Murchison E.P."/>
            <person name="Sachidanandam R."/>
            <person name="Smith C."/>
            <person name="Hannon G.J."/>
            <person name="Tsend-Ayush E."/>
            <person name="McMillan D."/>
            <person name="Attenborough R."/>
            <person name="Rens W."/>
            <person name="Ferguson-Smith M."/>
            <person name="Lefevre C.M."/>
            <person name="Sharp J.A."/>
            <person name="Nicholas K.R."/>
            <person name="Ray D.A."/>
            <person name="Kube M."/>
            <person name="Reinhardt R."/>
            <person name="Pringle T.H."/>
            <person name="Taylor J."/>
            <person name="Jones R.C."/>
            <person name="Nixon B."/>
            <person name="Dacheux J.L."/>
            <person name="Niwa H."/>
            <person name="Sekita Y."/>
            <person name="Huang X."/>
            <person name="Stark A."/>
            <person name="Kheradpour P."/>
            <person name="Kellis M."/>
            <person name="Flicek P."/>
            <person name="Chen Y."/>
            <person name="Webber C."/>
            <person name="Hardison R."/>
            <person name="Nelson J."/>
            <person name="Hallsworth-Pepin K."/>
            <person name="Delehaunty K."/>
            <person name="Markovic C."/>
            <person name="Minx P."/>
            <person name="Feng Y."/>
            <person name="Kremitzki C."/>
            <person name="Mitreva M."/>
            <person name="Glasscock J."/>
            <person name="Wylie T."/>
            <person name="Wohldmann P."/>
            <person name="Thiru P."/>
            <person name="Nhan M.N."/>
            <person name="Pohl C.S."/>
            <person name="Smith S.M."/>
            <person name="Hou S."/>
            <person name="Nefedov M."/>
            <person name="de Jong P.J."/>
            <person name="Renfree M.B."/>
            <person name="Mardis E.R."/>
            <person name="Wilson R.K."/>
        </authorList>
    </citation>
    <scope>NUCLEOTIDE SEQUENCE [LARGE SCALE GENOMIC DNA]</scope>
    <source>
        <strain evidence="19 20">Glennie</strain>
    </source>
</reference>
<evidence type="ECO:0000256" key="4">
    <source>
        <dbReference type="ARBA" id="ARBA00007317"/>
    </source>
</evidence>
<evidence type="ECO:0000256" key="14">
    <source>
        <dbReference type="ARBA" id="ARBA00046046"/>
    </source>
</evidence>
<comment type="subunit">
    <text evidence="15">The 2-oxoglutarate dehydrogenase complex is composed of OGDH (2-oxoglutarate dehydrogenase; E1), DLST (dihydrolipoamide succinyltransferase; E2), DLD (dihydrolipoamide dehydrogenase; E3) and the assembly factor KGD4. It contains multiple copies of the three enzymatic components (E1, E2 and E3). In the nucleus, the 2-oxoglutarate dehydrogenase complex associates with KAT2A. Interacts with ABHD11; this interaction maintains the functional lipoylation of the 2-oxoglutarate dehydrogenase complex.</text>
</comment>
<dbReference type="GO" id="GO:0045252">
    <property type="term" value="C:oxoglutarate dehydrogenase complex"/>
    <property type="evidence" value="ECO:0007669"/>
    <property type="project" value="Ensembl"/>
</dbReference>
<evidence type="ECO:0000256" key="11">
    <source>
        <dbReference type="ARBA" id="ARBA00023315"/>
    </source>
</evidence>
<dbReference type="EC" id="2.3.1.61" evidence="5"/>
<evidence type="ECO:0000256" key="5">
    <source>
        <dbReference type="ARBA" id="ARBA00012945"/>
    </source>
</evidence>
<evidence type="ECO:0000256" key="2">
    <source>
        <dbReference type="ARBA" id="ARBA00004305"/>
    </source>
</evidence>
<sequence length="631" mass="66287">MLSRSGCASRALNRWLCALRQGSCPPGRRSTPGVSLGQSPAHLDSRKLPVKNASVFSVRFFRTTAARKSDVVTVKTPAFAESVTEGDVRWEKAVGDAVAEDEVVCEIETDKTSVQVPSPSAGVIEALLVPDGGKVEGGTPLFTLRKTAAAPAKAKPAEAPAAAPKPEPVAAAAAPPPPPPPSPAASIPTAMPPVPSVSAQPVDTKPVSAVKPSAAPAPEPGAVKGARSEHRVKMNRMRQRIAQRLKEAQNTCAMLTTFNEVDMSNIQEMRARHKDAFLKKHNLKLGFMSAFVKASAFALQEQPVVNAVIDDATKEMVYRDYIDISVAVATPRGLVVPVIRNVETMNYADIERTIGELGEKARKNELAIEDMDGGTFTISNGGVFGSLFGTPIINPPQSAILGMHGIFDRPVAVGGKVGEVGPAQTAERRRHGGEGAGVSRRAGRSGEPPESPRKALHPLGCGPRRPAPRERGSEGGFCFPPSGLGRGVVWGTSSRPAGRIPSPRLSPGFSENRGAEMSLTRSCSPLLLSSSAGGGAAHDVRSVDLRPPVDRRQRGGDFLAENQGGGGGSPRPPTRPLGDGHHPRPPPRPPTRGNLRPGSPLRRHVGPPGGSRPTDAHANIIDLERGVRGAP</sequence>
<dbReference type="AlphaFoldDB" id="A0A6I8NVZ9"/>
<dbReference type="GO" id="GO:0160167">
    <property type="term" value="C:oxoadipate dehydrogenase complex"/>
    <property type="evidence" value="ECO:0007669"/>
    <property type="project" value="Ensembl"/>
</dbReference>
<dbReference type="Pfam" id="PF00198">
    <property type="entry name" value="2-oxoacid_dh"/>
    <property type="match status" value="1"/>
</dbReference>
<feature type="compositionally biased region" description="Pro residues" evidence="17">
    <location>
        <begin position="174"/>
        <end position="183"/>
    </location>
</feature>
<feature type="compositionally biased region" description="Low complexity" evidence="17">
    <location>
        <begin position="205"/>
        <end position="216"/>
    </location>
</feature>
<reference evidence="19" key="3">
    <citation type="submission" date="2025-09" db="UniProtKB">
        <authorList>
            <consortium name="Ensembl"/>
        </authorList>
    </citation>
    <scope>IDENTIFICATION</scope>
    <source>
        <strain evidence="19">Glennie</strain>
    </source>
</reference>
<evidence type="ECO:0000313" key="20">
    <source>
        <dbReference type="Proteomes" id="UP000002279"/>
    </source>
</evidence>
<dbReference type="InterPro" id="IPR006255">
    <property type="entry name" value="SucB"/>
</dbReference>
<dbReference type="SUPFAM" id="SSF51230">
    <property type="entry name" value="Single hybrid motif"/>
    <property type="match status" value="1"/>
</dbReference>
<dbReference type="InParanoid" id="A0A6I8NVZ9"/>
<accession>A0A6I8NVZ9</accession>
<evidence type="ECO:0000313" key="19">
    <source>
        <dbReference type="Ensembl" id="ENSOANP00000045509.1"/>
    </source>
</evidence>
<reference evidence="19" key="2">
    <citation type="submission" date="2025-08" db="UniProtKB">
        <authorList>
            <consortium name="Ensembl"/>
        </authorList>
    </citation>
    <scope>IDENTIFICATION</scope>
    <source>
        <strain evidence="19">Glennie</strain>
    </source>
</reference>
<name>A0A6I8NVZ9_ORNAN</name>
<dbReference type="GO" id="GO:0033512">
    <property type="term" value="P:L-lysine catabolic process to acetyl-CoA via saccharopine"/>
    <property type="evidence" value="ECO:0007669"/>
    <property type="project" value="UniProtKB-UniPathway"/>
</dbReference>
<feature type="compositionally biased region" description="Basic and acidic residues" evidence="17">
    <location>
        <begin position="538"/>
        <end position="555"/>
    </location>
</feature>
<dbReference type="InterPro" id="IPR050537">
    <property type="entry name" value="2-oxoacid_dehydrogenase"/>
</dbReference>
<comment type="similarity">
    <text evidence="4">Belongs to the 2-oxoacid dehydrogenase family.</text>
</comment>
<dbReference type="FunFam" id="2.40.50.100:FF:000033">
    <property type="entry name" value="Dihydrolipoyllysine-residue succinyltransferase component of 2-oxoglutarate dehydrogenase complex, mitochondrial"/>
    <property type="match status" value="1"/>
</dbReference>
<evidence type="ECO:0000256" key="8">
    <source>
        <dbReference type="ARBA" id="ARBA00022679"/>
    </source>
</evidence>
<keyword evidence="20" id="KW-1185">Reference proteome</keyword>
<dbReference type="GO" id="GO:0004149">
    <property type="term" value="F:dihydrolipoyllysine-residue succinyltransferase activity"/>
    <property type="evidence" value="ECO:0000318"/>
    <property type="project" value="GO_Central"/>
</dbReference>
<protein>
    <recommendedName>
        <fullName evidence="6">Dihydrolipoyllysine-residue succinyltransferase component of 2-oxoglutarate dehydrogenase complex, mitochondrial</fullName>
        <ecNumber evidence="5">2.3.1.61</ecNumber>
    </recommendedName>
    <alternativeName>
        <fullName evidence="13">2-oxoglutarate dehydrogenase complex component E2</fullName>
    </alternativeName>
    <alternativeName>
        <fullName evidence="12">E2K</fullName>
    </alternativeName>
</protein>
<dbReference type="PANTHER" id="PTHR43416:SF5">
    <property type="entry name" value="DIHYDROLIPOYLLYSINE-RESIDUE SUCCINYLTRANSFERASE COMPONENT OF 2-OXOGLUTARATE DEHYDROGENASE COMPLEX, MITOCHONDRIAL"/>
    <property type="match status" value="1"/>
</dbReference>
<dbReference type="GO" id="GO:0005759">
    <property type="term" value="C:mitochondrial matrix"/>
    <property type="evidence" value="ECO:0007669"/>
    <property type="project" value="UniProtKB-SubCell"/>
</dbReference>
<dbReference type="GO" id="GO:0120551">
    <property type="term" value="P:2-oxoglutarate decarboxylation to succinyl-CoA"/>
    <property type="evidence" value="ECO:0007669"/>
    <property type="project" value="Ensembl"/>
</dbReference>
<dbReference type="PROSITE" id="PS50968">
    <property type="entry name" value="BIOTINYL_LIPOYL"/>
    <property type="match status" value="1"/>
</dbReference>
<keyword evidence="7" id="KW-0816">Tricarboxylic acid cycle</keyword>
<dbReference type="InterPro" id="IPR001078">
    <property type="entry name" value="2-oxoacid_DH_actylTfrase"/>
</dbReference>
<evidence type="ECO:0000256" key="3">
    <source>
        <dbReference type="ARBA" id="ARBA00005145"/>
    </source>
</evidence>
<dbReference type="Proteomes" id="UP000002279">
    <property type="component" value="Chromosome 1"/>
</dbReference>
<dbReference type="Ensembl" id="ENSOANT00000076818.1">
    <property type="protein sequence ID" value="ENSOANP00000045509.1"/>
    <property type="gene ID" value="ENSOANG00000039815.1"/>
</dbReference>
<dbReference type="Bgee" id="ENSOANG00000039815">
    <property type="expression patterns" value="Expressed in liver and 7 other cell types or tissues"/>
</dbReference>
<proteinExistence type="inferred from homology"/>
<keyword evidence="11" id="KW-0012">Acyltransferase</keyword>
<evidence type="ECO:0000256" key="16">
    <source>
        <dbReference type="ARBA" id="ARBA00050254"/>
    </source>
</evidence>
<dbReference type="GO" id="GO:0005739">
    <property type="term" value="C:mitochondrion"/>
    <property type="evidence" value="ECO:0000318"/>
    <property type="project" value="GO_Central"/>
</dbReference>
<evidence type="ECO:0000256" key="9">
    <source>
        <dbReference type="ARBA" id="ARBA00022823"/>
    </source>
</evidence>
<dbReference type="PROSITE" id="PS00189">
    <property type="entry name" value="LIPOYL"/>
    <property type="match status" value="1"/>
</dbReference>
<evidence type="ECO:0000256" key="13">
    <source>
        <dbReference type="ARBA" id="ARBA00032406"/>
    </source>
</evidence>
<dbReference type="InterPro" id="IPR011053">
    <property type="entry name" value="Single_hybrid_motif"/>
</dbReference>
<dbReference type="NCBIfam" id="TIGR01347">
    <property type="entry name" value="sucB"/>
    <property type="match status" value="1"/>
</dbReference>
<dbReference type="CDD" id="cd06849">
    <property type="entry name" value="lipoyl_domain"/>
    <property type="match status" value="1"/>
</dbReference>
<dbReference type="Gene3D" id="3.30.559.10">
    <property type="entry name" value="Chloramphenicol acetyltransferase-like domain"/>
    <property type="match status" value="1"/>
</dbReference>
<evidence type="ECO:0000256" key="12">
    <source>
        <dbReference type="ARBA" id="ARBA00031331"/>
    </source>
</evidence>
<evidence type="ECO:0000259" key="18">
    <source>
        <dbReference type="PROSITE" id="PS50968"/>
    </source>
</evidence>
<dbReference type="Gene3D" id="2.40.50.100">
    <property type="match status" value="1"/>
</dbReference>
<evidence type="ECO:0000256" key="10">
    <source>
        <dbReference type="ARBA" id="ARBA00022946"/>
    </source>
</evidence>
<comment type="subcellular location">
    <subcellularLocation>
        <location evidence="2">Mitochondrion matrix</location>
    </subcellularLocation>
</comment>
<dbReference type="FunCoup" id="A0A6I8NVZ9">
    <property type="interactions" value="2770"/>
</dbReference>
<keyword evidence="8" id="KW-0808">Transferase</keyword>
<comment type="catalytic activity">
    <reaction evidence="16">
        <text>N(6)-[(R)-dihydrolipoyl]-L-lysyl-[protein] + succinyl-CoA = N(6)-[(R)-S(8)-succinyldihydrolipoyl]-L-lysyl-[protein] + CoA</text>
        <dbReference type="Rhea" id="RHEA:15213"/>
        <dbReference type="Rhea" id="RHEA-COMP:10475"/>
        <dbReference type="Rhea" id="RHEA-COMP:20092"/>
        <dbReference type="ChEBI" id="CHEBI:57287"/>
        <dbReference type="ChEBI" id="CHEBI:57292"/>
        <dbReference type="ChEBI" id="CHEBI:83100"/>
        <dbReference type="ChEBI" id="CHEBI:83120"/>
        <dbReference type="EC" id="2.3.1.61"/>
    </reaction>
    <physiologicalReaction direction="right-to-left" evidence="16">
        <dbReference type="Rhea" id="RHEA:15215"/>
    </physiologicalReaction>
</comment>
<evidence type="ECO:0000256" key="17">
    <source>
        <dbReference type="SAM" id="MobiDB-lite"/>
    </source>
</evidence>